<evidence type="ECO:0000313" key="11">
    <source>
        <dbReference type="Proteomes" id="UP000228380"/>
    </source>
</evidence>
<dbReference type="Pfam" id="PF01764">
    <property type="entry name" value="Lipase_3"/>
    <property type="match status" value="1"/>
</dbReference>
<evidence type="ECO:0000313" key="12">
    <source>
        <dbReference type="RefSeq" id="XP_008801786.3"/>
    </source>
</evidence>
<dbReference type="InterPro" id="IPR029058">
    <property type="entry name" value="AB_hydrolase_fold"/>
</dbReference>
<evidence type="ECO:0000259" key="10">
    <source>
        <dbReference type="Pfam" id="PF01764"/>
    </source>
</evidence>
<protein>
    <submittedName>
        <fullName evidence="12">Phospholipase A1-Ibeta2, chloroplastic-like</fullName>
    </submittedName>
</protein>
<dbReference type="Gene3D" id="3.40.50.1820">
    <property type="entry name" value="alpha/beta hydrolase"/>
    <property type="match status" value="1"/>
</dbReference>
<gene>
    <name evidence="12" type="primary">LOC103715807</name>
</gene>
<keyword evidence="6" id="KW-0809">Transit peptide</keyword>
<sequence length="545" mass="59156">MHIGSTVAAPRPVWPVRTLPHLADSPLNPLGCRRAYIQPLRTTATATATVTTSTETHLANLERLLQKQSPSPPLFAPNPGNDPDPPNSTSGGGGPLSALNLPFLFPSSRRQPEEMSPRSLTGLHRLLSDSPRPSPRGPIASRWRHYHGAADWAGLLDPLDENLRRELVRYGDLVQATYHAFHSRPDAPADAPRSVDLPDRSYRVTRSLFATASVELPRWLDRFVAPWMTQRSSWIGYVAVCDSDREIHRMGRRDIVISLRGTATCLEWFENIRAGLVPVDDGKDNDEKNDNSTSRLPHAPKVECGFWSLYKTAGDRLPSLSAAVVEEVRRLVNQYKGEELSITVTGHSLGAALAVLVADELSASIPDAPPIAVFSFGGPRVGNRAFADRVEGRGVKVLRIVNAHDVVTRVPLGVAPPEAAERHLGGNWWPAKVLEGMDGYTDVGSELRVDSRASPYLRPDADPACCHDLEAYLHLVDGFMGTNCPFRSNAKRSLARLLSQQGGNVKKLYMSKARELQVGQLDPSAAGGGGGAFSTVSGCLASPSS</sequence>
<dbReference type="KEGG" id="pda:103715807"/>
<proteinExistence type="inferred from homology"/>
<dbReference type="SUPFAM" id="SSF53474">
    <property type="entry name" value="alpha/beta-Hydrolases"/>
    <property type="match status" value="1"/>
</dbReference>
<dbReference type="PANTHER" id="PTHR31403:SF65">
    <property type="entry name" value="OS08G0143600 PROTEIN"/>
    <property type="match status" value="1"/>
</dbReference>
<keyword evidence="3" id="KW-0150">Chloroplast</keyword>
<dbReference type="InterPro" id="IPR002921">
    <property type="entry name" value="Fungal_lipase-type"/>
</dbReference>
<evidence type="ECO:0000256" key="6">
    <source>
        <dbReference type="ARBA" id="ARBA00022946"/>
    </source>
</evidence>
<dbReference type="Proteomes" id="UP000228380">
    <property type="component" value="Chromosome 18"/>
</dbReference>
<name>A0A8B7CLR5_PHODC</name>
<evidence type="ECO:0000256" key="3">
    <source>
        <dbReference type="ARBA" id="ARBA00022528"/>
    </source>
</evidence>
<dbReference type="AlphaFoldDB" id="A0A8B7CLR5"/>
<reference evidence="12" key="2">
    <citation type="submission" date="2025-08" db="UniProtKB">
        <authorList>
            <consortium name="RefSeq"/>
        </authorList>
    </citation>
    <scope>IDENTIFICATION</scope>
    <source>
        <tissue evidence="12">Young leaves</tissue>
    </source>
</reference>
<comment type="subcellular location">
    <subcellularLocation>
        <location evidence="1">Plastid</location>
        <location evidence="1">Chloroplast</location>
    </subcellularLocation>
</comment>
<reference evidence="11" key="1">
    <citation type="journal article" date="2019" name="Nat. Commun.">
        <title>Genome-wide association mapping of date palm fruit traits.</title>
        <authorList>
            <person name="Hazzouri K.M."/>
            <person name="Gros-Balthazard M."/>
            <person name="Flowers J.M."/>
            <person name="Copetti D."/>
            <person name="Lemansour A."/>
            <person name="Lebrun M."/>
            <person name="Masmoudi K."/>
            <person name="Ferrand S."/>
            <person name="Dhar M.I."/>
            <person name="Fresquez Z.A."/>
            <person name="Rosas U."/>
            <person name="Zhang J."/>
            <person name="Talag J."/>
            <person name="Lee S."/>
            <person name="Kudrna D."/>
            <person name="Powell R.F."/>
            <person name="Leitch I.J."/>
            <person name="Krueger R.R."/>
            <person name="Wing R.A."/>
            <person name="Amiri K.M.A."/>
            <person name="Purugganan M.D."/>
        </authorList>
    </citation>
    <scope>NUCLEOTIDE SEQUENCE [LARGE SCALE GENOMIC DNA]</scope>
    <source>
        <strain evidence="11">cv. Khalas</strain>
    </source>
</reference>
<evidence type="ECO:0000256" key="1">
    <source>
        <dbReference type="ARBA" id="ARBA00004229"/>
    </source>
</evidence>
<keyword evidence="4" id="KW-0934">Plastid</keyword>
<dbReference type="GO" id="GO:0009507">
    <property type="term" value="C:chloroplast"/>
    <property type="evidence" value="ECO:0007669"/>
    <property type="project" value="UniProtKB-SubCell"/>
</dbReference>
<keyword evidence="11" id="KW-1185">Reference proteome</keyword>
<keyword evidence="7" id="KW-0442">Lipid degradation</keyword>
<dbReference type="GO" id="GO:0016042">
    <property type="term" value="P:lipid catabolic process"/>
    <property type="evidence" value="ECO:0007669"/>
    <property type="project" value="UniProtKB-KW"/>
</dbReference>
<evidence type="ECO:0000256" key="8">
    <source>
        <dbReference type="ARBA" id="ARBA00023098"/>
    </source>
</evidence>
<organism evidence="11 12">
    <name type="scientific">Phoenix dactylifera</name>
    <name type="common">Date palm</name>
    <dbReference type="NCBI Taxonomy" id="42345"/>
    <lineage>
        <taxon>Eukaryota</taxon>
        <taxon>Viridiplantae</taxon>
        <taxon>Streptophyta</taxon>
        <taxon>Embryophyta</taxon>
        <taxon>Tracheophyta</taxon>
        <taxon>Spermatophyta</taxon>
        <taxon>Magnoliopsida</taxon>
        <taxon>Liliopsida</taxon>
        <taxon>Arecaceae</taxon>
        <taxon>Coryphoideae</taxon>
        <taxon>Phoeniceae</taxon>
        <taxon>Phoenix</taxon>
    </lineage>
</organism>
<evidence type="ECO:0000256" key="2">
    <source>
        <dbReference type="ARBA" id="ARBA00010701"/>
    </source>
</evidence>
<keyword evidence="8" id="KW-0443">Lipid metabolism</keyword>
<evidence type="ECO:0000256" key="9">
    <source>
        <dbReference type="SAM" id="MobiDB-lite"/>
    </source>
</evidence>
<evidence type="ECO:0000256" key="7">
    <source>
        <dbReference type="ARBA" id="ARBA00022963"/>
    </source>
</evidence>
<feature type="compositionally biased region" description="Pro residues" evidence="9">
    <location>
        <begin position="70"/>
        <end position="86"/>
    </location>
</feature>
<dbReference type="PANTHER" id="PTHR31403">
    <property type="entry name" value="PHOSPHOLIPASE A1-IBETA2, CHLOROPLASTIC"/>
    <property type="match status" value="1"/>
</dbReference>
<evidence type="ECO:0000256" key="5">
    <source>
        <dbReference type="ARBA" id="ARBA00022801"/>
    </source>
</evidence>
<evidence type="ECO:0000256" key="4">
    <source>
        <dbReference type="ARBA" id="ARBA00022640"/>
    </source>
</evidence>
<dbReference type="CDD" id="cd00519">
    <property type="entry name" value="Lipase_3"/>
    <property type="match status" value="1"/>
</dbReference>
<accession>A0A8B7CLR5</accession>
<dbReference type="OrthoDB" id="426718at2759"/>
<feature type="region of interest" description="Disordered" evidence="9">
    <location>
        <begin position="68"/>
        <end position="102"/>
    </location>
</feature>
<comment type="similarity">
    <text evidence="2">Belongs to the AB hydrolase superfamily. Lipase family.</text>
</comment>
<feature type="domain" description="Fungal lipase-type" evidence="10">
    <location>
        <begin position="256"/>
        <end position="412"/>
    </location>
</feature>
<dbReference type="GO" id="GO:0004620">
    <property type="term" value="F:phospholipase activity"/>
    <property type="evidence" value="ECO:0007669"/>
    <property type="project" value="TreeGrafter"/>
</dbReference>
<dbReference type="GeneID" id="103715807"/>
<dbReference type="RefSeq" id="XP_008801786.3">
    <property type="nucleotide sequence ID" value="XM_008803564.4"/>
</dbReference>
<keyword evidence="5" id="KW-0378">Hydrolase</keyword>